<feature type="region of interest" description="Disordered" evidence="1">
    <location>
        <begin position="382"/>
        <end position="403"/>
    </location>
</feature>
<name>R8BML8_PHAM7</name>
<feature type="compositionally biased region" description="Polar residues" evidence="1">
    <location>
        <begin position="567"/>
        <end position="584"/>
    </location>
</feature>
<evidence type="ECO:0000313" key="4">
    <source>
        <dbReference type="Proteomes" id="UP000014074"/>
    </source>
</evidence>
<keyword evidence="2" id="KW-0472">Membrane</keyword>
<organism evidence="3 4">
    <name type="scientific">Phaeoacremonium minimum (strain UCR-PA7)</name>
    <name type="common">Esca disease fungus</name>
    <name type="synonym">Togninia minima</name>
    <dbReference type="NCBI Taxonomy" id="1286976"/>
    <lineage>
        <taxon>Eukaryota</taxon>
        <taxon>Fungi</taxon>
        <taxon>Dikarya</taxon>
        <taxon>Ascomycota</taxon>
        <taxon>Pezizomycotina</taxon>
        <taxon>Sordariomycetes</taxon>
        <taxon>Sordariomycetidae</taxon>
        <taxon>Togniniales</taxon>
        <taxon>Togniniaceae</taxon>
        <taxon>Phaeoacremonium</taxon>
    </lineage>
</organism>
<sequence length="594" mass="63640">MLIGGSTTNTKVMTFSPETSWQDSGASLAAPIEKDITAIRAVIITGDDGCKNLYTFDMTQSPNEVNRTVLIDGSGAPVPNSAPITRRSLIDSSKRRSWRERRQTLGDWPQYNDTLAPSSTRTNYAVAEDPNGLVVVAGGNDDDVLCMFDARENSWQNATEKLVDQKVFALSEPSSSSTITSATATSTSGTITATSSSQPSETAAAAATKTQSSGLGTNSILGIVLGSIFGSAIILVLLYFCIRRQRARQGFMEAGHNRRASGASSPEKDGMGFANDSLPPRLGAGVFRGHNPQDSHGSVSSMAILMGKVNQQNKQQQQQASVGRKISNGTKRSSSSSLFNKQFKSTISKPIPQMAQNPVVVPGPEPLQPREEKVMFAKNTAEPRPVPRGNVLDRQGSTRRSSGWNRYWSGGSALNILGFGNGNNNGANAGNRATVDSDQSSHYSNQQNRITQDSATVPPLQIDGRPRFSRVNSGSPTVDQWPSRMQKGMSAQIERPSSRVSDMSGYSSGIPASVHDTWDPTSFSNKPWGADRAPSSAYSLYTTPLVPPSQTSRQQQHPPSRGGVPSGVSQQPQLAMAATSSDMSWLNLGETSRY</sequence>
<dbReference type="AlphaFoldDB" id="R8BML8"/>
<feature type="compositionally biased region" description="Polar residues" evidence="1">
    <location>
        <begin position="536"/>
        <end position="558"/>
    </location>
</feature>
<keyword evidence="4" id="KW-1185">Reference proteome</keyword>
<feature type="region of interest" description="Disordered" evidence="1">
    <location>
        <begin position="254"/>
        <end position="298"/>
    </location>
</feature>
<feature type="region of interest" description="Disordered" evidence="1">
    <location>
        <begin position="427"/>
        <end position="594"/>
    </location>
</feature>
<gene>
    <name evidence="3" type="ORF">UCRPA7_3968</name>
</gene>
<dbReference type="InterPro" id="IPR011043">
    <property type="entry name" value="Gal_Oxase/kelch_b-propeller"/>
</dbReference>
<dbReference type="Proteomes" id="UP000014074">
    <property type="component" value="Unassembled WGS sequence"/>
</dbReference>
<feature type="compositionally biased region" description="Polar residues" evidence="1">
    <location>
        <begin position="498"/>
        <end position="507"/>
    </location>
</feature>
<evidence type="ECO:0000256" key="2">
    <source>
        <dbReference type="SAM" id="Phobius"/>
    </source>
</evidence>
<reference evidence="4" key="1">
    <citation type="journal article" date="2013" name="Genome Announc.">
        <title>Draft genome sequence of the ascomycete Phaeoacremonium aleophilum strain UCR-PA7, a causal agent of the esca disease complex in grapevines.</title>
        <authorList>
            <person name="Blanco-Ulate B."/>
            <person name="Rolshausen P."/>
            <person name="Cantu D."/>
        </authorList>
    </citation>
    <scope>NUCLEOTIDE SEQUENCE [LARGE SCALE GENOMIC DNA]</scope>
    <source>
        <strain evidence="4">UCR-PA7</strain>
    </source>
</reference>
<evidence type="ECO:0000313" key="3">
    <source>
        <dbReference type="EMBL" id="EOO00577.1"/>
    </source>
</evidence>
<feature type="compositionally biased region" description="Low complexity" evidence="1">
    <location>
        <begin position="310"/>
        <end position="319"/>
    </location>
</feature>
<feature type="compositionally biased region" description="Polar residues" evidence="1">
    <location>
        <begin position="470"/>
        <end position="480"/>
    </location>
</feature>
<proteinExistence type="predicted"/>
<feature type="region of interest" description="Disordered" evidence="1">
    <location>
        <begin position="310"/>
        <end position="340"/>
    </location>
</feature>
<evidence type="ECO:0000256" key="1">
    <source>
        <dbReference type="SAM" id="MobiDB-lite"/>
    </source>
</evidence>
<dbReference type="HOGENOM" id="CLU_013054_0_0_1"/>
<dbReference type="RefSeq" id="XP_007914721.1">
    <property type="nucleotide sequence ID" value="XM_007916530.1"/>
</dbReference>
<keyword evidence="2" id="KW-1133">Transmembrane helix</keyword>
<protein>
    <submittedName>
        <fullName evidence="3">Putative pre-mrna splicing factor clf1 protein</fullName>
    </submittedName>
</protein>
<feature type="region of interest" description="Disordered" evidence="1">
    <location>
        <begin position="177"/>
        <end position="205"/>
    </location>
</feature>
<dbReference type="GeneID" id="19324369"/>
<feature type="compositionally biased region" description="Polar residues" evidence="1">
    <location>
        <begin position="434"/>
        <end position="455"/>
    </location>
</feature>
<accession>R8BML8</accession>
<dbReference type="EMBL" id="KB933070">
    <property type="protein sequence ID" value="EOO00577.1"/>
    <property type="molecule type" value="Genomic_DNA"/>
</dbReference>
<keyword evidence="2" id="KW-0812">Transmembrane</keyword>
<dbReference type="eggNOG" id="ENOG502RYQG">
    <property type="taxonomic scope" value="Eukaryota"/>
</dbReference>
<dbReference type="OrthoDB" id="5352000at2759"/>
<feature type="transmembrane region" description="Helical" evidence="2">
    <location>
        <begin position="220"/>
        <end position="242"/>
    </location>
</feature>
<feature type="compositionally biased region" description="Polar residues" evidence="1">
    <location>
        <begin position="327"/>
        <end position="340"/>
    </location>
</feature>
<dbReference type="SUPFAM" id="SSF50965">
    <property type="entry name" value="Galactose oxidase, central domain"/>
    <property type="match status" value="1"/>
</dbReference>
<dbReference type="KEGG" id="tmn:UCRPA7_3968"/>